<gene>
    <name evidence="7" type="ORF">N7541_002982</name>
</gene>
<feature type="non-terminal residue" evidence="7">
    <location>
        <position position="1"/>
    </location>
</feature>
<dbReference type="GO" id="GO:0003755">
    <property type="term" value="F:peptidyl-prolyl cis-trans isomerase activity"/>
    <property type="evidence" value="ECO:0007669"/>
    <property type="project" value="UniProtKB-UniRule"/>
</dbReference>
<comment type="similarity">
    <text evidence="4">Belongs to the cyclophilin-type PPIase family.</text>
</comment>
<feature type="region of interest" description="Disordered" evidence="5">
    <location>
        <begin position="186"/>
        <end position="206"/>
    </location>
</feature>
<dbReference type="PROSITE" id="PS50072">
    <property type="entry name" value="CSA_PPIASE_2"/>
    <property type="match status" value="1"/>
</dbReference>
<dbReference type="GO" id="GO:0016018">
    <property type="term" value="F:cyclosporin A binding"/>
    <property type="evidence" value="ECO:0007669"/>
    <property type="project" value="TreeGrafter"/>
</dbReference>
<dbReference type="AlphaFoldDB" id="A0A9W9UYE2"/>
<dbReference type="InterPro" id="IPR002130">
    <property type="entry name" value="Cyclophilin-type_PPIase_dom"/>
</dbReference>
<evidence type="ECO:0000256" key="1">
    <source>
        <dbReference type="ARBA" id="ARBA00000971"/>
    </source>
</evidence>
<dbReference type="EC" id="5.2.1.8" evidence="4"/>
<dbReference type="PANTHER" id="PTHR11071">
    <property type="entry name" value="PEPTIDYL-PROLYL CIS-TRANS ISOMERASE"/>
    <property type="match status" value="1"/>
</dbReference>
<keyword evidence="3 4" id="KW-0413">Isomerase</keyword>
<name>A0A9W9UYE2_PENBR</name>
<comment type="caution">
    <text evidence="7">The sequence shown here is derived from an EMBL/GenBank/DDBJ whole genome shotgun (WGS) entry which is preliminary data.</text>
</comment>
<feature type="domain" description="PPIase cyclophilin-type" evidence="6">
    <location>
        <begin position="79"/>
        <end position="206"/>
    </location>
</feature>
<evidence type="ECO:0000256" key="5">
    <source>
        <dbReference type="SAM" id="MobiDB-lite"/>
    </source>
</evidence>
<reference evidence="7" key="1">
    <citation type="submission" date="2022-12" db="EMBL/GenBank/DDBJ databases">
        <authorList>
            <person name="Petersen C."/>
        </authorList>
    </citation>
    <scope>NUCLEOTIDE SEQUENCE</scope>
    <source>
        <strain evidence="7">IBT 35675</strain>
    </source>
</reference>
<evidence type="ECO:0000313" key="7">
    <source>
        <dbReference type="EMBL" id="KAJ5362138.1"/>
    </source>
</evidence>
<dbReference type="PANTHER" id="PTHR11071:SF561">
    <property type="entry name" value="PEPTIDYL-PROLYL CIS-TRANS ISOMERASE D-RELATED"/>
    <property type="match status" value="1"/>
</dbReference>
<dbReference type="InterPro" id="IPR029000">
    <property type="entry name" value="Cyclophilin-like_dom_sf"/>
</dbReference>
<evidence type="ECO:0000256" key="3">
    <source>
        <dbReference type="ARBA" id="ARBA00023235"/>
    </source>
</evidence>
<evidence type="ECO:0000256" key="2">
    <source>
        <dbReference type="ARBA" id="ARBA00023110"/>
    </source>
</evidence>
<protein>
    <recommendedName>
        <fullName evidence="4">Peptidyl-prolyl cis-trans isomerase</fullName>
        <shortName evidence="4">PPIase</shortName>
        <ecNumber evidence="4">5.2.1.8</ecNumber>
    </recommendedName>
</protein>
<dbReference type="Pfam" id="PF00160">
    <property type="entry name" value="Pro_isomerase"/>
    <property type="match status" value="1"/>
</dbReference>
<dbReference type="Proteomes" id="UP001148299">
    <property type="component" value="Unassembled WGS sequence"/>
</dbReference>
<sequence length="206" mass="23071">MNPSSEYLDMLHFALHGLKALSPTVKSLSLSYTLSLGPVTSHFLWRGKRSSAPPDSLFGYHGQFHRALTLSISLGPVTSRVNFKLYNDIVPKTTENFAQLCNKEQSQGYKGSSFHRIIPNFMLQGDDFTRGNNTGGRSIYGGKFPDENFQKKHTRPRLLSMANRHGTSHTIKPFGPNFVFTMPKNGLTPKVRPPGPINARQQKRDP</sequence>
<evidence type="ECO:0000259" key="6">
    <source>
        <dbReference type="PROSITE" id="PS50072"/>
    </source>
</evidence>
<dbReference type="PRINTS" id="PR00153">
    <property type="entry name" value="CSAPPISMRASE"/>
</dbReference>
<dbReference type="GO" id="GO:0005737">
    <property type="term" value="C:cytoplasm"/>
    <property type="evidence" value="ECO:0007669"/>
    <property type="project" value="TreeGrafter"/>
</dbReference>
<dbReference type="EMBL" id="JAPZBR010000002">
    <property type="protein sequence ID" value="KAJ5362138.1"/>
    <property type="molecule type" value="Genomic_DNA"/>
</dbReference>
<dbReference type="SUPFAM" id="SSF50891">
    <property type="entry name" value="Cyclophilin-like"/>
    <property type="match status" value="1"/>
</dbReference>
<keyword evidence="2 4" id="KW-0697">Rotamase</keyword>
<organism evidence="7 8">
    <name type="scientific">Penicillium brevicompactum</name>
    <dbReference type="NCBI Taxonomy" id="5074"/>
    <lineage>
        <taxon>Eukaryota</taxon>
        <taxon>Fungi</taxon>
        <taxon>Dikarya</taxon>
        <taxon>Ascomycota</taxon>
        <taxon>Pezizomycotina</taxon>
        <taxon>Eurotiomycetes</taxon>
        <taxon>Eurotiomycetidae</taxon>
        <taxon>Eurotiales</taxon>
        <taxon>Aspergillaceae</taxon>
        <taxon>Penicillium</taxon>
    </lineage>
</organism>
<evidence type="ECO:0000313" key="8">
    <source>
        <dbReference type="Proteomes" id="UP001148299"/>
    </source>
</evidence>
<comment type="function">
    <text evidence="4">PPIases accelerate the folding of proteins. It catalyzes the cis-trans isomerization of proline imidic peptide bonds in oligopeptides.</text>
</comment>
<reference evidence="7" key="2">
    <citation type="journal article" date="2023" name="IMA Fungus">
        <title>Comparative genomic study of the Penicillium genus elucidates a diverse pangenome and 15 lateral gene transfer events.</title>
        <authorList>
            <person name="Petersen C."/>
            <person name="Sorensen T."/>
            <person name="Nielsen M.R."/>
            <person name="Sondergaard T.E."/>
            <person name="Sorensen J.L."/>
            <person name="Fitzpatrick D.A."/>
            <person name="Frisvad J.C."/>
            <person name="Nielsen K.L."/>
        </authorList>
    </citation>
    <scope>NUCLEOTIDE SEQUENCE</scope>
    <source>
        <strain evidence="7">IBT 35675</strain>
    </source>
</reference>
<proteinExistence type="inferred from homology"/>
<comment type="catalytic activity">
    <reaction evidence="1 4">
        <text>[protein]-peptidylproline (omega=180) = [protein]-peptidylproline (omega=0)</text>
        <dbReference type="Rhea" id="RHEA:16237"/>
        <dbReference type="Rhea" id="RHEA-COMP:10747"/>
        <dbReference type="Rhea" id="RHEA-COMP:10748"/>
        <dbReference type="ChEBI" id="CHEBI:83833"/>
        <dbReference type="ChEBI" id="CHEBI:83834"/>
        <dbReference type="EC" id="5.2.1.8"/>
    </reaction>
</comment>
<keyword evidence="8" id="KW-1185">Reference proteome</keyword>
<dbReference type="GO" id="GO:0006457">
    <property type="term" value="P:protein folding"/>
    <property type="evidence" value="ECO:0007669"/>
    <property type="project" value="TreeGrafter"/>
</dbReference>
<evidence type="ECO:0000256" key="4">
    <source>
        <dbReference type="RuleBase" id="RU363019"/>
    </source>
</evidence>
<dbReference type="Gene3D" id="2.40.100.10">
    <property type="entry name" value="Cyclophilin-like"/>
    <property type="match status" value="1"/>
</dbReference>
<accession>A0A9W9UYE2</accession>